<organism evidence="1 2">
    <name type="scientific">Methylocaldum szegediense</name>
    <dbReference type="NCBI Taxonomy" id="73780"/>
    <lineage>
        <taxon>Bacteria</taxon>
        <taxon>Pseudomonadati</taxon>
        <taxon>Pseudomonadota</taxon>
        <taxon>Gammaproteobacteria</taxon>
        <taxon>Methylococcales</taxon>
        <taxon>Methylococcaceae</taxon>
        <taxon>Methylocaldum</taxon>
    </lineage>
</organism>
<protein>
    <submittedName>
        <fullName evidence="1">Uncharacterized protein</fullName>
    </submittedName>
</protein>
<accession>A0ABN8X040</accession>
<proteinExistence type="predicted"/>
<gene>
    <name evidence="1" type="ORF">MSZNOR_0455</name>
</gene>
<keyword evidence="2" id="KW-1185">Reference proteome</keyword>
<evidence type="ECO:0000313" key="2">
    <source>
        <dbReference type="Proteomes" id="UP001162030"/>
    </source>
</evidence>
<name>A0ABN8X040_9GAMM</name>
<sequence>MLLARFGFQDIDDALAEGEFVHSELEKITRRSKNEAQKKPSACGEKILLALDRFDSGYRFRRRLLVFFSEFSRLAERGTFLQIDAAHPRPVR</sequence>
<evidence type="ECO:0000313" key="1">
    <source>
        <dbReference type="EMBL" id="CAI8740525.1"/>
    </source>
</evidence>
<dbReference type="EMBL" id="OX458333">
    <property type="protein sequence ID" value="CAI8740525.1"/>
    <property type="molecule type" value="Genomic_DNA"/>
</dbReference>
<reference evidence="1 2" key="1">
    <citation type="submission" date="2023-03" db="EMBL/GenBank/DDBJ databases">
        <authorList>
            <person name="Pearce D."/>
        </authorList>
    </citation>
    <scope>NUCLEOTIDE SEQUENCE [LARGE SCALE GENOMIC DNA]</scope>
    <source>
        <strain evidence="1">Msz</strain>
    </source>
</reference>
<dbReference type="Proteomes" id="UP001162030">
    <property type="component" value="Chromosome"/>
</dbReference>